<dbReference type="Pfam" id="PF00012">
    <property type="entry name" value="HSP70"/>
    <property type="match status" value="1"/>
</dbReference>
<dbReference type="Gene3D" id="3.30.420.40">
    <property type="match status" value="2"/>
</dbReference>
<dbReference type="InterPro" id="IPR015894">
    <property type="entry name" value="Guanylate-bd_N"/>
</dbReference>
<dbReference type="Gene3D" id="3.30.30.30">
    <property type="match status" value="1"/>
</dbReference>
<dbReference type="SUPFAM" id="SSF100920">
    <property type="entry name" value="Heat shock protein 70kD (HSP70), peptide-binding domain"/>
    <property type="match status" value="1"/>
</dbReference>
<dbReference type="Gene3D" id="3.40.50.300">
    <property type="entry name" value="P-loop containing nucleotide triphosphate hydrolases"/>
    <property type="match status" value="1"/>
</dbReference>
<dbReference type="EMBL" id="CAJPVJ010006140">
    <property type="protein sequence ID" value="CAG2170168.1"/>
    <property type="molecule type" value="Genomic_DNA"/>
</dbReference>
<dbReference type="GO" id="GO:0005524">
    <property type="term" value="F:ATP binding"/>
    <property type="evidence" value="ECO:0007669"/>
    <property type="project" value="UniProtKB-KW"/>
</dbReference>
<proteinExistence type="inferred from homology"/>
<accession>A0A7R9M3N9</accession>
<evidence type="ECO:0000256" key="2">
    <source>
        <dbReference type="ARBA" id="ARBA00022741"/>
    </source>
</evidence>
<evidence type="ECO:0000256" key="1">
    <source>
        <dbReference type="ARBA" id="ARBA00007381"/>
    </source>
</evidence>
<dbReference type="FunFam" id="3.90.640.10:FF:000003">
    <property type="entry name" value="Molecular chaperone DnaK"/>
    <property type="match status" value="1"/>
</dbReference>
<name>A0A7R9M3N9_9ACAR</name>
<evidence type="ECO:0000313" key="6">
    <source>
        <dbReference type="Proteomes" id="UP000728032"/>
    </source>
</evidence>
<evidence type="ECO:0000313" key="5">
    <source>
        <dbReference type="EMBL" id="CAD7652981.1"/>
    </source>
</evidence>
<dbReference type="PRINTS" id="PR00301">
    <property type="entry name" value="HEATSHOCK70"/>
</dbReference>
<dbReference type="Gene3D" id="3.90.640.10">
    <property type="entry name" value="Actin, Chain A, domain 4"/>
    <property type="match status" value="1"/>
</dbReference>
<dbReference type="InterPro" id="IPR027417">
    <property type="entry name" value="P-loop_NTPase"/>
</dbReference>
<dbReference type="InterPro" id="IPR018181">
    <property type="entry name" value="Heat_shock_70_CS"/>
</dbReference>
<comment type="similarity">
    <text evidence="1">Belongs to the heat shock protein 70 family.</text>
</comment>
<dbReference type="PROSITE" id="PS01036">
    <property type="entry name" value="HSP70_3"/>
    <property type="match status" value="1"/>
</dbReference>
<dbReference type="InterPro" id="IPR013126">
    <property type="entry name" value="Hsp_70_fam"/>
</dbReference>
<dbReference type="AlphaFoldDB" id="A0A7R9M3N9"/>
<dbReference type="InterPro" id="IPR043129">
    <property type="entry name" value="ATPase_NBD"/>
</dbReference>
<dbReference type="EMBL" id="OC920965">
    <property type="protein sequence ID" value="CAD7652981.1"/>
    <property type="molecule type" value="Genomic_DNA"/>
</dbReference>
<dbReference type="GO" id="GO:0003924">
    <property type="term" value="F:GTPase activity"/>
    <property type="evidence" value="ECO:0007669"/>
    <property type="project" value="InterPro"/>
</dbReference>
<dbReference type="Pfam" id="PF02263">
    <property type="entry name" value="GBP"/>
    <property type="match status" value="1"/>
</dbReference>
<feature type="domain" description="Guanylate-binding protein N-terminal" evidence="4">
    <location>
        <begin position="1"/>
        <end position="152"/>
    </location>
</feature>
<dbReference type="FunFam" id="3.30.30.30:FF:000005">
    <property type="entry name" value="Heat shock protein ssb1"/>
    <property type="match status" value="1"/>
</dbReference>
<evidence type="ECO:0000259" key="4">
    <source>
        <dbReference type="Pfam" id="PF02263"/>
    </source>
</evidence>
<protein>
    <recommendedName>
        <fullName evidence="4">Guanylate-binding protein N-terminal domain-containing protein</fullName>
    </recommendedName>
</protein>
<keyword evidence="6" id="KW-1185">Reference proteome</keyword>
<dbReference type="OrthoDB" id="6525016at2759"/>
<sequence length="1155" mass="130674">MSSTLIFNVHNDLGEDTLSSMHKFLDYGLQALNNIESPDDDPFDGDGSKPFHDVIFMIRDWTRPDPPHGLEGGQNYRNAKFEIKPKQKPTAKRSRQIIIDSFENYQCFLMPSPGLEAISGDSGFNGCANRLTEEFNTRVDEFCRHLLGNADAIKVKTINGRPVRGGELAHDEMPRASDNVEARHRAADIRLINQLKDEYVNEMAILSLDKPFNGRTQLGAQSDDLIDSMKAKFSFRKKSSDESVIQELTAMLAQTLDTAFQSRYSDNENRRLTATNDMITELVDEFKADINEHITPDDYISDYTFAKIVDTKREHIVNRFDTFCAVEPQLFDSHKQRLLNQIQSESNVFISNNNQHNHQLISTYDNCVAMLKSRYDQKMNDLYTDPAKYYDTEELEALSLSIQLDLQVTLDACDANTDVIPITPYKDSLDTYIRDKLQGLLMMNTQRRDQDISAMETVMSNLVKEYEDELNAWIEDSTDIDTREEFLRQTRDISTRLIAENRHNLRLDVRELKDRFQATVPDLIDIFAEHVDSRRATEKVLADRIIQWYNQEMGREYDNTTFIIPERLEGIHRGLVDTALKKFKNQRGHITSDRYDELVRDILKTAYQTHQDDNDKNAPTVPAVGIDLGTTNSCVGYYKPGRQNAGQVVIFKNRHNSEVTPSCVEFRDNSEHPVVGQEAKDNRLANPRNIIFSAKRLIGRKYDEPEVDRDFVAPDTKLYPFQVVDVGDNDAGVEVEVDGMVAQFLPEEVSAHVLRKMKEVAEEKLGFPIQNVVITVPAYFMDAQKEATKSAGVMAGLNVLKIINEPTAAALAYQLDRFEGIEARKVLIYDFGGGTFDVAVLKLEKGKVEVCAFGGDNHLGGDNLDNNVINYCLQEFFAQTGILIDRTSAEGERALRLLRYSCEREKWLLSEAMSANISVDNIVNGQHLEVRLTREKFEELNEHEFQRTIDCVEDVLNGAGMSVDDIDDIVLVGGSTHIPKVREMIKDHFKGKQPSSRVNPLQAVAEGAAIQAAILNGNQAQKHRNLRVLDVTPHTIGVKTAGDVMSPIIPARSAVCTTFTKQYKTIVDNQPEIEVEVYEGEDTVASRNNLLGKFMVTNIPPAEAGRETISVMLCVNDDGILKVRAEVLSKGTVHEIEVTEHKGRLSMEELLRRRH</sequence>
<dbReference type="GO" id="GO:0140662">
    <property type="term" value="F:ATP-dependent protein folding chaperone"/>
    <property type="evidence" value="ECO:0007669"/>
    <property type="project" value="InterPro"/>
</dbReference>
<dbReference type="PROSITE" id="PS00297">
    <property type="entry name" value="HSP70_1"/>
    <property type="match status" value="1"/>
</dbReference>
<organism evidence="5">
    <name type="scientific">Oppiella nova</name>
    <dbReference type="NCBI Taxonomy" id="334625"/>
    <lineage>
        <taxon>Eukaryota</taxon>
        <taxon>Metazoa</taxon>
        <taxon>Ecdysozoa</taxon>
        <taxon>Arthropoda</taxon>
        <taxon>Chelicerata</taxon>
        <taxon>Arachnida</taxon>
        <taxon>Acari</taxon>
        <taxon>Acariformes</taxon>
        <taxon>Sarcoptiformes</taxon>
        <taxon>Oribatida</taxon>
        <taxon>Brachypylina</taxon>
        <taxon>Oppioidea</taxon>
        <taxon>Oppiidae</taxon>
        <taxon>Oppiella</taxon>
    </lineage>
</organism>
<keyword evidence="3" id="KW-0067">ATP-binding</keyword>
<dbReference type="Proteomes" id="UP000728032">
    <property type="component" value="Unassembled WGS sequence"/>
</dbReference>
<dbReference type="CDD" id="cd24028">
    <property type="entry name" value="ASKHA_NBD_HSP70_HSPA1-like"/>
    <property type="match status" value="1"/>
</dbReference>
<dbReference type="GO" id="GO:0005525">
    <property type="term" value="F:GTP binding"/>
    <property type="evidence" value="ECO:0007669"/>
    <property type="project" value="InterPro"/>
</dbReference>
<keyword evidence="2" id="KW-0547">Nucleotide-binding</keyword>
<dbReference type="InterPro" id="IPR029047">
    <property type="entry name" value="HSP70_peptide-bd_sf"/>
</dbReference>
<dbReference type="Gene3D" id="2.60.34.10">
    <property type="entry name" value="Substrate Binding Domain Of DNAk, Chain A, domain 1"/>
    <property type="match status" value="1"/>
</dbReference>
<gene>
    <name evidence="5" type="ORF">ONB1V03_LOCUS9639</name>
</gene>
<dbReference type="SUPFAM" id="SSF53067">
    <property type="entry name" value="Actin-like ATPase domain"/>
    <property type="match status" value="2"/>
</dbReference>
<dbReference type="PANTHER" id="PTHR19375">
    <property type="entry name" value="HEAT SHOCK PROTEIN 70KDA"/>
    <property type="match status" value="1"/>
</dbReference>
<evidence type="ECO:0000256" key="3">
    <source>
        <dbReference type="ARBA" id="ARBA00022840"/>
    </source>
</evidence>
<reference evidence="5" key="1">
    <citation type="submission" date="2020-11" db="EMBL/GenBank/DDBJ databases">
        <authorList>
            <person name="Tran Van P."/>
        </authorList>
    </citation>
    <scope>NUCLEOTIDE SEQUENCE</scope>
</reference>